<dbReference type="Proteomes" id="UP000623467">
    <property type="component" value="Unassembled WGS sequence"/>
</dbReference>
<dbReference type="Pfam" id="PF00098">
    <property type="entry name" value="zf-CCHC"/>
    <property type="match status" value="3"/>
</dbReference>
<comment type="subcellular location">
    <subcellularLocation>
        <location evidence="1">Nucleus</location>
    </subcellularLocation>
</comment>
<reference evidence="11" key="1">
    <citation type="submission" date="2020-05" db="EMBL/GenBank/DDBJ databases">
        <title>Mycena genomes resolve the evolution of fungal bioluminescence.</title>
        <authorList>
            <person name="Tsai I.J."/>
        </authorList>
    </citation>
    <scope>NUCLEOTIDE SEQUENCE</scope>
    <source>
        <strain evidence="11">160909Yilan</strain>
    </source>
</reference>
<feature type="compositionally biased region" description="Basic and acidic residues" evidence="9">
    <location>
        <begin position="53"/>
        <end position="105"/>
    </location>
</feature>
<sequence>MPEVIDLTVDSPPPKQSSDADEDLTRKKERRAERKEEKRQKKRDSGRRSRSRRREEERDPEHKEHHSHRHSDDKERDRDRDGDDRKRRRERESSRERDRERDSDRKRSRRGRERDRKPDKELFFIDSTPAELPAAARYTATTTTVEEPVGLILPAHVSVFGETPDAIVPAEPLDSDSDDDYIEYLDYDNRKDFVRYYEEQPAEKRAKVLCKKCGEDGHMAAECTVLICLTCGARDDHPTHRCNIAKTCFNCGMKGHINSDCPNPRADRSALDGCERCNSSSHQTSECPSLWRVYVYVEDAEHERILETRQARKGLELGQGGEGYIARDACCYNCGGSGHWGDDCQETYRSEPLVEPTAFSHHWLTQGPFTVEHVSERRAPRDWVSDIPLPGGVENVGRQSKRKEMEKLARRAKQQQQDADDDPADWFQSVGNGRKGERERERSNGNIPTGPRKSGGHPTFQFAGASPSKPSLVDRISDRPPDHYRDARSSNSRGRDSRDRASGSRHREREREKDRRDRGPRYRGGYS</sequence>
<dbReference type="SUPFAM" id="SSF57756">
    <property type="entry name" value="Retrovirus zinc finger-like domains"/>
    <property type="match status" value="2"/>
</dbReference>
<dbReference type="InterPro" id="IPR051644">
    <property type="entry name" value="TRAMP_AT-DNA-binding"/>
</dbReference>
<dbReference type="Gene3D" id="4.10.60.10">
    <property type="entry name" value="Zinc finger, CCHC-type"/>
    <property type="match status" value="2"/>
</dbReference>
<dbReference type="GO" id="GO:0071039">
    <property type="term" value="P:nuclear polyadenylation-dependent CUT catabolic process"/>
    <property type="evidence" value="ECO:0007669"/>
    <property type="project" value="TreeGrafter"/>
</dbReference>
<feature type="compositionally biased region" description="Basic and acidic residues" evidence="9">
    <location>
        <begin position="475"/>
        <end position="520"/>
    </location>
</feature>
<feature type="region of interest" description="Disordered" evidence="9">
    <location>
        <begin position="383"/>
        <end position="527"/>
    </location>
</feature>
<dbReference type="PANTHER" id="PTHR46543:SF1">
    <property type="entry name" value="ZINC FINGER CCHC DOMAIN-CONTAINING PROTEIN 7"/>
    <property type="match status" value="1"/>
</dbReference>
<evidence type="ECO:0000256" key="4">
    <source>
        <dbReference type="ARBA" id="ARBA00022737"/>
    </source>
</evidence>
<keyword evidence="5 8" id="KW-0863">Zinc-finger</keyword>
<dbReference type="InterPro" id="IPR001878">
    <property type="entry name" value="Znf_CCHC"/>
</dbReference>
<dbReference type="GO" id="GO:0031499">
    <property type="term" value="C:TRAMP complex"/>
    <property type="evidence" value="ECO:0007669"/>
    <property type="project" value="TreeGrafter"/>
</dbReference>
<keyword evidence="12" id="KW-1185">Reference proteome</keyword>
<evidence type="ECO:0000256" key="9">
    <source>
        <dbReference type="SAM" id="MobiDB-lite"/>
    </source>
</evidence>
<dbReference type="PROSITE" id="PS50158">
    <property type="entry name" value="ZF_CCHC"/>
    <property type="match status" value="3"/>
</dbReference>
<accession>A0A8H6YBF7</accession>
<evidence type="ECO:0000313" key="11">
    <source>
        <dbReference type="EMBL" id="KAF7355279.1"/>
    </source>
</evidence>
<feature type="domain" description="CCHC-type" evidence="10">
    <location>
        <begin position="210"/>
        <end position="223"/>
    </location>
</feature>
<dbReference type="GO" id="GO:0071035">
    <property type="term" value="P:nuclear polyadenylation-dependent rRNA catabolic process"/>
    <property type="evidence" value="ECO:0007669"/>
    <property type="project" value="TreeGrafter"/>
</dbReference>
<evidence type="ECO:0000256" key="3">
    <source>
        <dbReference type="ARBA" id="ARBA00022723"/>
    </source>
</evidence>
<feature type="compositionally biased region" description="Basic and acidic residues" evidence="9">
    <location>
        <begin position="434"/>
        <end position="443"/>
    </location>
</feature>
<dbReference type="OrthoDB" id="7608935at2759"/>
<dbReference type="InterPro" id="IPR036875">
    <property type="entry name" value="Znf_CCHC_sf"/>
</dbReference>
<gene>
    <name evidence="11" type="ORF">MSAN_01444200</name>
</gene>
<evidence type="ECO:0000313" key="12">
    <source>
        <dbReference type="Proteomes" id="UP000623467"/>
    </source>
</evidence>
<keyword evidence="4" id="KW-0677">Repeat</keyword>
<feature type="domain" description="CCHC-type" evidence="10">
    <location>
        <begin position="248"/>
        <end position="263"/>
    </location>
</feature>
<keyword evidence="7" id="KW-0539">Nucleus</keyword>
<feature type="compositionally biased region" description="Basic residues" evidence="9">
    <location>
        <begin position="40"/>
        <end position="52"/>
    </location>
</feature>
<feature type="domain" description="CCHC-type" evidence="10">
    <location>
        <begin position="331"/>
        <end position="346"/>
    </location>
</feature>
<feature type="region of interest" description="Disordered" evidence="9">
    <location>
        <begin position="1"/>
        <end position="122"/>
    </location>
</feature>
<keyword evidence="2" id="KW-0507">mRNA processing</keyword>
<organism evidence="11 12">
    <name type="scientific">Mycena sanguinolenta</name>
    <dbReference type="NCBI Taxonomy" id="230812"/>
    <lineage>
        <taxon>Eukaryota</taxon>
        <taxon>Fungi</taxon>
        <taxon>Dikarya</taxon>
        <taxon>Basidiomycota</taxon>
        <taxon>Agaricomycotina</taxon>
        <taxon>Agaricomycetes</taxon>
        <taxon>Agaricomycetidae</taxon>
        <taxon>Agaricales</taxon>
        <taxon>Marasmiineae</taxon>
        <taxon>Mycenaceae</taxon>
        <taxon>Mycena</taxon>
    </lineage>
</organism>
<dbReference type="GO" id="GO:0071038">
    <property type="term" value="P:TRAMP-dependent tRNA surveillance pathway"/>
    <property type="evidence" value="ECO:0007669"/>
    <property type="project" value="TreeGrafter"/>
</dbReference>
<keyword evidence="6" id="KW-0862">Zinc</keyword>
<evidence type="ECO:0000256" key="5">
    <source>
        <dbReference type="ARBA" id="ARBA00022771"/>
    </source>
</evidence>
<name>A0A8H6YBF7_9AGAR</name>
<evidence type="ECO:0000256" key="7">
    <source>
        <dbReference type="ARBA" id="ARBA00023242"/>
    </source>
</evidence>
<evidence type="ECO:0000256" key="2">
    <source>
        <dbReference type="ARBA" id="ARBA00022664"/>
    </source>
</evidence>
<protein>
    <submittedName>
        <fullName evidence="11">Protein air1</fullName>
    </submittedName>
</protein>
<evidence type="ECO:0000256" key="1">
    <source>
        <dbReference type="ARBA" id="ARBA00004123"/>
    </source>
</evidence>
<proteinExistence type="predicted"/>
<evidence type="ECO:0000256" key="8">
    <source>
        <dbReference type="PROSITE-ProRule" id="PRU00047"/>
    </source>
</evidence>
<comment type="caution">
    <text evidence="11">The sequence shown here is derived from an EMBL/GenBank/DDBJ whole genome shotgun (WGS) entry which is preliminary data.</text>
</comment>
<dbReference type="GO" id="GO:0071031">
    <property type="term" value="P:nuclear mRNA surveillance of mRNA 3'-end processing"/>
    <property type="evidence" value="ECO:0007669"/>
    <property type="project" value="TreeGrafter"/>
</dbReference>
<evidence type="ECO:0000259" key="10">
    <source>
        <dbReference type="PROSITE" id="PS50158"/>
    </source>
</evidence>
<dbReference type="PANTHER" id="PTHR46543">
    <property type="entry name" value="ZINC FINGER CCHC DOMAIN-CONTAINING PROTEIN 7"/>
    <property type="match status" value="1"/>
</dbReference>
<dbReference type="GO" id="GO:0008270">
    <property type="term" value="F:zinc ion binding"/>
    <property type="evidence" value="ECO:0007669"/>
    <property type="project" value="UniProtKB-KW"/>
</dbReference>
<dbReference type="AlphaFoldDB" id="A0A8H6YBF7"/>
<dbReference type="GO" id="GO:0003723">
    <property type="term" value="F:RNA binding"/>
    <property type="evidence" value="ECO:0007669"/>
    <property type="project" value="TreeGrafter"/>
</dbReference>
<feature type="compositionally biased region" description="Basic and acidic residues" evidence="9">
    <location>
        <begin position="23"/>
        <end position="39"/>
    </location>
</feature>
<feature type="compositionally biased region" description="Basic and acidic residues" evidence="9">
    <location>
        <begin position="112"/>
        <end position="122"/>
    </location>
</feature>
<dbReference type="GO" id="GO:0071036">
    <property type="term" value="P:nuclear polyadenylation-dependent snoRNA catabolic process"/>
    <property type="evidence" value="ECO:0007669"/>
    <property type="project" value="TreeGrafter"/>
</dbReference>
<dbReference type="EMBL" id="JACAZH010000011">
    <property type="protein sequence ID" value="KAF7355279.1"/>
    <property type="molecule type" value="Genomic_DNA"/>
</dbReference>
<keyword evidence="3" id="KW-0479">Metal-binding</keyword>
<dbReference type="GO" id="GO:0071037">
    <property type="term" value="P:nuclear polyadenylation-dependent snRNA catabolic process"/>
    <property type="evidence" value="ECO:0007669"/>
    <property type="project" value="TreeGrafter"/>
</dbReference>
<dbReference type="GO" id="GO:0006397">
    <property type="term" value="P:mRNA processing"/>
    <property type="evidence" value="ECO:0007669"/>
    <property type="project" value="UniProtKB-KW"/>
</dbReference>
<dbReference type="SMART" id="SM00343">
    <property type="entry name" value="ZnF_C2HC"/>
    <property type="match status" value="4"/>
</dbReference>
<evidence type="ECO:0000256" key="6">
    <source>
        <dbReference type="ARBA" id="ARBA00022833"/>
    </source>
</evidence>